<dbReference type="AlphaFoldDB" id="X0XN45"/>
<name>X0XN45_9ZZZZ</name>
<reference evidence="2" key="1">
    <citation type="journal article" date="2014" name="Front. Microbiol.">
        <title>High frequency of phylogenetically diverse reductive dehalogenase-homologous genes in deep subseafloor sedimentary metagenomes.</title>
        <authorList>
            <person name="Kawai M."/>
            <person name="Futagami T."/>
            <person name="Toyoda A."/>
            <person name="Takaki Y."/>
            <person name="Nishi S."/>
            <person name="Hori S."/>
            <person name="Arai W."/>
            <person name="Tsubouchi T."/>
            <person name="Morono Y."/>
            <person name="Uchiyama I."/>
            <person name="Ito T."/>
            <person name="Fujiyama A."/>
            <person name="Inagaki F."/>
            <person name="Takami H."/>
        </authorList>
    </citation>
    <scope>NUCLEOTIDE SEQUENCE</scope>
    <source>
        <strain evidence="2">Expedition CK06-06</strain>
    </source>
</reference>
<feature type="region of interest" description="Disordered" evidence="1">
    <location>
        <begin position="75"/>
        <end position="95"/>
    </location>
</feature>
<sequence length="95" mass="10062">MAGNGYVYTVYKVSESAEVASEGFMINEVSTDGLLVVVDKCSAVEPTVTSAPSKPSYVTGMSNWPHLSHSEARQLIDYQATTGGGSNGWSNPSKE</sequence>
<gene>
    <name evidence="2" type="ORF">S01H1_53752</name>
</gene>
<evidence type="ECO:0000313" key="2">
    <source>
        <dbReference type="EMBL" id="GAG26386.1"/>
    </source>
</evidence>
<comment type="caution">
    <text evidence="2">The sequence shown here is derived from an EMBL/GenBank/DDBJ whole genome shotgun (WGS) entry which is preliminary data.</text>
</comment>
<protein>
    <submittedName>
        <fullName evidence="2">Uncharacterized protein</fullName>
    </submittedName>
</protein>
<accession>X0XN45</accession>
<evidence type="ECO:0000256" key="1">
    <source>
        <dbReference type="SAM" id="MobiDB-lite"/>
    </source>
</evidence>
<dbReference type="EMBL" id="BARS01034822">
    <property type="protein sequence ID" value="GAG26386.1"/>
    <property type="molecule type" value="Genomic_DNA"/>
</dbReference>
<proteinExistence type="predicted"/>
<organism evidence="2">
    <name type="scientific">marine sediment metagenome</name>
    <dbReference type="NCBI Taxonomy" id="412755"/>
    <lineage>
        <taxon>unclassified sequences</taxon>
        <taxon>metagenomes</taxon>
        <taxon>ecological metagenomes</taxon>
    </lineage>
</organism>